<gene>
    <name evidence="1" type="ORF">FOZ63_031385</name>
</gene>
<protein>
    <submittedName>
        <fullName evidence="1">Uncharacterized protein</fullName>
    </submittedName>
</protein>
<organism evidence="1 2">
    <name type="scientific">Perkinsus olseni</name>
    <name type="common">Perkinsus atlanticus</name>
    <dbReference type="NCBI Taxonomy" id="32597"/>
    <lineage>
        <taxon>Eukaryota</taxon>
        <taxon>Sar</taxon>
        <taxon>Alveolata</taxon>
        <taxon>Perkinsozoa</taxon>
        <taxon>Perkinsea</taxon>
        <taxon>Perkinsida</taxon>
        <taxon>Perkinsidae</taxon>
        <taxon>Perkinsus</taxon>
    </lineage>
</organism>
<keyword evidence="2" id="KW-1185">Reference proteome</keyword>
<comment type="caution">
    <text evidence="1">The sequence shown here is derived from an EMBL/GenBank/DDBJ whole genome shotgun (WGS) entry which is preliminary data.</text>
</comment>
<evidence type="ECO:0000313" key="2">
    <source>
        <dbReference type="Proteomes" id="UP000553632"/>
    </source>
</evidence>
<feature type="non-terminal residue" evidence="1">
    <location>
        <position position="1"/>
    </location>
</feature>
<dbReference type="Proteomes" id="UP000553632">
    <property type="component" value="Unassembled WGS sequence"/>
</dbReference>
<proteinExistence type="predicted"/>
<reference evidence="1 2" key="1">
    <citation type="submission" date="2020-04" db="EMBL/GenBank/DDBJ databases">
        <title>Perkinsus olseni comparative genomics.</title>
        <authorList>
            <person name="Bogema D.R."/>
        </authorList>
    </citation>
    <scope>NUCLEOTIDE SEQUENCE [LARGE SCALE GENOMIC DNA]</scope>
    <source>
        <strain evidence="1 2">ATCC PRA-207</strain>
    </source>
</reference>
<dbReference type="AlphaFoldDB" id="A0A7J6QB67"/>
<name>A0A7J6QB67_PEROL</name>
<evidence type="ECO:0000313" key="1">
    <source>
        <dbReference type="EMBL" id="KAF4705799.1"/>
    </source>
</evidence>
<sequence length="62" mass="7007">MSDEPNTRRGLVQSAAKNVIEVGYKRSCGFFVLHTLRIPTTREAHLNSSDKPKSLRRQHTNG</sequence>
<accession>A0A7J6QB67</accession>
<dbReference type="EMBL" id="JABANO010034043">
    <property type="protein sequence ID" value="KAF4705799.1"/>
    <property type="molecule type" value="Genomic_DNA"/>
</dbReference>